<keyword evidence="4" id="KW-0472">Membrane</keyword>
<dbReference type="PANTHER" id="PTHR43280:SF2">
    <property type="entry name" value="HTH-TYPE TRANSCRIPTIONAL REGULATOR EXSA"/>
    <property type="match status" value="1"/>
</dbReference>
<evidence type="ECO:0000313" key="6">
    <source>
        <dbReference type="EMBL" id="MFD2611167.1"/>
    </source>
</evidence>
<dbReference type="InterPro" id="IPR020449">
    <property type="entry name" value="Tscrpt_reg_AraC-type_HTH"/>
</dbReference>
<evidence type="ECO:0000256" key="1">
    <source>
        <dbReference type="ARBA" id="ARBA00023015"/>
    </source>
</evidence>
<reference evidence="7" key="1">
    <citation type="journal article" date="2019" name="Int. J. Syst. Evol. Microbiol.">
        <title>The Global Catalogue of Microorganisms (GCM) 10K type strain sequencing project: providing services to taxonomists for standard genome sequencing and annotation.</title>
        <authorList>
            <consortium name="The Broad Institute Genomics Platform"/>
            <consortium name="The Broad Institute Genome Sequencing Center for Infectious Disease"/>
            <person name="Wu L."/>
            <person name="Ma J."/>
        </authorList>
    </citation>
    <scope>NUCLEOTIDE SEQUENCE [LARGE SCALE GENOMIC DNA]</scope>
    <source>
        <strain evidence="7">KCTC 3950</strain>
    </source>
</reference>
<sequence length="761" mass="85775">MLKPSPLFRRFLVSYLVILLIPSLAGYMSYRTSISVATSVSIENGISQLRSSQQLLERRMAEVEGFTRQLAINENLNQLMNEYATGGKTNVFGIWKSMQEVTTFGQTNDFLRHYFIYLRNYNVVLTPGSAYVRPEHYYENYHYRNMAFTEWKREIIGKTHQREMLPLHPFVSAGAGSTVMTYMQSLPLDSFSESSPAVVVVLIDQKTVSSLFSGITRSYGGWVRVGDSQGRTLSLQGSGAPDIPSLNRDPRFNPAKVTQHYKDDLVITIQSEKNGWVYQAGIPESALLEKANRIKAITWMFTGAALPIGLIAGLVLAYRDSAPIARLLGVFGQEGRQGRNAYDFLQGNIAEMITSNRKLEAELRRQQPLVRDAFYKRLIAGELQTREEISAAAIQADASLTGNAGYVALVKINGYSGMDNVEVLNELNAARLVLKQAVLEREGPVQMTDLGADKIVLLYLTEEGRENELTEERVHQGLHRLADEIFQEYKISVLAAVGGRFEALTEISHVYELAKQTLDHAVQTGSKTVVWYGESALDSATYYYPLDVELRLIGTLRAGELEEARRFIQTILQQNMEARELSAEMRGQLGLEIKGTFLKLLEQKTFAEADAFEQVKSRIIGLQPPESMETFRMEIDGIMAMLCGMVASKKNELHVRTVEKMKQFIMEHYTDTELTLYRVAEHVERPEKYVSQLFKDVTGTNMSDYLEQVRMNQAASLLKANSYTIDEISSMVGYNSSHSFRRAFKRVTGVSPSTYRQSMEA</sequence>
<dbReference type="PROSITE" id="PS00041">
    <property type="entry name" value="HTH_ARAC_FAMILY_1"/>
    <property type="match status" value="1"/>
</dbReference>
<keyword evidence="7" id="KW-1185">Reference proteome</keyword>
<dbReference type="Proteomes" id="UP001597541">
    <property type="component" value="Unassembled WGS sequence"/>
</dbReference>
<dbReference type="PROSITE" id="PS01124">
    <property type="entry name" value="HTH_ARAC_FAMILY_2"/>
    <property type="match status" value="1"/>
</dbReference>
<dbReference type="Gene3D" id="1.10.10.60">
    <property type="entry name" value="Homeodomain-like"/>
    <property type="match status" value="2"/>
</dbReference>
<feature type="domain" description="HTH araC/xylS-type" evidence="5">
    <location>
        <begin position="659"/>
        <end position="758"/>
    </location>
</feature>
<dbReference type="RefSeq" id="WP_377599538.1">
    <property type="nucleotide sequence ID" value="NZ_JBHUME010000002.1"/>
</dbReference>
<dbReference type="PANTHER" id="PTHR43280">
    <property type="entry name" value="ARAC-FAMILY TRANSCRIPTIONAL REGULATOR"/>
    <property type="match status" value="1"/>
</dbReference>
<evidence type="ECO:0000256" key="2">
    <source>
        <dbReference type="ARBA" id="ARBA00023125"/>
    </source>
</evidence>
<dbReference type="EMBL" id="JBHUME010000002">
    <property type="protein sequence ID" value="MFD2611167.1"/>
    <property type="molecule type" value="Genomic_DNA"/>
</dbReference>
<dbReference type="InterPro" id="IPR009057">
    <property type="entry name" value="Homeodomain-like_sf"/>
</dbReference>
<dbReference type="PRINTS" id="PR00032">
    <property type="entry name" value="HTHARAC"/>
</dbReference>
<dbReference type="InterPro" id="IPR018060">
    <property type="entry name" value="HTH_AraC"/>
</dbReference>
<dbReference type="SUPFAM" id="SSF46689">
    <property type="entry name" value="Homeodomain-like"/>
    <property type="match status" value="1"/>
</dbReference>
<evidence type="ECO:0000313" key="7">
    <source>
        <dbReference type="Proteomes" id="UP001597541"/>
    </source>
</evidence>
<comment type="caution">
    <text evidence="6">The sequence shown here is derived from an EMBL/GenBank/DDBJ whole genome shotgun (WGS) entry which is preliminary data.</text>
</comment>
<name>A0ABW5PAA0_9BACL</name>
<dbReference type="Pfam" id="PF12833">
    <property type="entry name" value="HTH_18"/>
    <property type="match status" value="1"/>
</dbReference>
<keyword evidence="1" id="KW-0805">Transcription regulation</keyword>
<feature type="transmembrane region" description="Helical" evidence="4">
    <location>
        <begin position="296"/>
        <end position="318"/>
    </location>
</feature>
<dbReference type="InterPro" id="IPR018062">
    <property type="entry name" value="HTH_AraC-typ_CS"/>
</dbReference>
<organism evidence="6 7">
    <name type="scientific">Paenibacillus gansuensis</name>
    <dbReference type="NCBI Taxonomy" id="306542"/>
    <lineage>
        <taxon>Bacteria</taxon>
        <taxon>Bacillati</taxon>
        <taxon>Bacillota</taxon>
        <taxon>Bacilli</taxon>
        <taxon>Bacillales</taxon>
        <taxon>Paenibacillaceae</taxon>
        <taxon>Paenibacillus</taxon>
    </lineage>
</organism>
<proteinExistence type="predicted"/>
<evidence type="ECO:0000256" key="4">
    <source>
        <dbReference type="SAM" id="Phobius"/>
    </source>
</evidence>
<keyword evidence="3" id="KW-0804">Transcription</keyword>
<keyword evidence="2" id="KW-0238">DNA-binding</keyword>
<accession>A0ABW5PAA0</accession>
<keyword evidence="4" id="KW-0812">Transmembrane</keyword>
<dbReference type="SMART" id="SM00342">
    <property type="entry name" value="HTH_ARAC"/>
    <property type="match status" value="1"/>
</dbReference>
<protein>
    <submittedName>
        <fullName evidence="6">AraC family transcriptional regulator</fullName>
    </submittedName>
</protein>
<evidence type="ECO:0000256" key="3">
    <source>
        <dbReference type="ARBA" id="ARBA00023163"/>
    </source>
</evidence>
<evidence type="ECO:0000259" key="5">
    <source>
        <dbReference type="PROSITE" id="PS01124"/>
    </source>
</evidence>
<gene>
    <name evidence="6" type="ORF">ACFSUF_01860</name>
</gene>
<keyword evidence="4" id="KW-1133">Transmembrane helix</keyword>